<gene>
    <name evidence="1" type="ORF">LCY76_23350</name>
</gene>
<protein>
    <submittedName>
        <fullName evidence="1">Uncharacterized protein</fullName>
    </submittedName>
</protein>
<dbReference type="EMBL" id="JAIWJX010000004">
    <property type="protein sequence ID" value="MCK6259511.1"/>
    <property type="molecule type" value="Genomic_DNA"/>
</dbReference>
<keyword evidence="2" id="KW-1185">Reference proteome</keyword>
<proteinExistence type="predicted"/>
<accession>A0A9X2BF98</accession>
<evidence type="ECO:0000313" key="2">
    <source>
        <dbReference type="Proteomes" id="UP001139011"/>
    </source>
</evidence>
<evidence type="ECO:0000313" key="1">
    <source>
        <dbReference type="EMBL" id="MCK6259511.1"/>
    </source>
</evidence>
<name>A0A9X2BF98_9BACL</name>
<reference evidence="1" key="1">
    <citation type="submission" date="2021-09" db="EMBL/GenBank/DDBJ databases">
        <title>Genome analysis of Fictibacillus sp. KIGAM418 isolated from marine sediment.</title>
        <authorList>
            <person name="Seo M.-J."/>
            <person name="Cho E.-S."/>
            <person name="Hwang C.Y."/>
        </authorList>
    </citation>
    <scope>NUCLEOTIDE SEQUENCE</scope>
    <source>
        <strain evidence="1">KIGAM418</strain>
    </source>
</reference>
<dbReference type="RefSeq" id="WP_248254878.1">
    <property type="nucleotide sequence ID" value="NZ_JAIWJX010000004.1"/>
</dbReference>
<comment type="caution">
    <text evidence="1">The sequence shown here is derived from an EMBL/GenBank/DDBJ whole genome shotgun (WGS) entry which is preliminary data.</text>
</comment>
<sequence>MTEETIYRNAPKHKDNQTITVLGGSTENPIVGKIKKAKTVLDYKNKTEKKIHIIDGHPILNIVRKGKAGTLTFFDKGRYATNSDAFILFLKDNQEVLRDLNIMDNDDKVYYLKFLKLLLQPVFYSQASTSDNSTISITNLINLEIPKIKLNKEIKDIVDSINKIENYRMKISILREKIQQEYEKSIIPD</sequence>
<dbReference type="AlphaFoldDB" id="A0A9X2BF98"/>
<organism evidence="1 2">
    <name type="scientific">Fictibacillus marinisediminis</name>
    <dbReference type="NCBI Taxonomy" id="2878389"/>
    <lineage>
        <taxon>Bacteria</taxon>
        <taxon>Bacillati</taxon>
        <taxon>Bacillota</taxon>
        <taxon>Bacilli</taxon>
        <taxon>Bacillales</taxon>
        <taxon>Fictibacillaceae</taxon>
        <taxon>Fictibacillus</taxon>
    </lineage>
</organism>
<dbReference type="Proteomes" id="UP001139011">
    <property type="component" value="Unassembled WGS sequence"/>
</dbReference>